<protein>
    <recommendedName>
        <fullName evidence="4">CCHC-type domain-containing protein</fullName>
    </recommendedName>
</protein>
<name>A0ABD1KXS5_9TELE</name>
<keyword evidence="1" id="KW-0863">Zinc-finger</keyword>
<keyword evidence="6" id="KW-1185">Reference proteome</keyword>
<dbReference type="Pfam" id="PF00098">
    <property type="entry name" value="zf-CCHC"/>
    <property type="match status" value="2"/>
</dbReference>
<feature type="domain" description="CCHC-type" evidence="4">
    <location>
        <begin position="458"/>
        <end position="471"/>
    </location>
</feature>
<proteinExistence type="predicted"/>
<dbReference type="InterPro" id="IPR036875">
    <property type="entry name" value="Znf_CCHC_sf"/>
</dbReference>
<accession>A0ABD1KXS5</accession>
<dbReference type="Proteomes" id="UP001591681">
    <property type="component" value="Unassembled WGS sequence"/>
</dbReference>
<gene>
    <name evidence="5" type="ORF">ACEWY4_000831</name>
</gene>
<keyword evidence="1" id="KW-0479">Metal-binding</keyword>
<dbReference type="InterPro" id="IPR001878">
    <property type="entry name" value="Znf_CCHC"/>
</dbReference>
<feature type="compositionally biased region" description="Basic and acidic residues" evidence="3">
    <location>
        <begin position="169"/>
        <end position="178"/>
    </location>
</feature>
<dbReference type="AlphaFoldDB" id="A0ABD1KXS5"/>
<dbReference type="InterPro" id="IPR051714">
    <property type="entry name" value="Znf_CCHC_NABP"/>
</dbReference>
<feature type="region of interest" description="Disordered" evidence="3">
    <location>
        <begin position="158"/>
        <end position="179"/>
    </location>
</feature>
<dbReference type="EMBL" id="JBHFQA010000001">
    <property type="protein sequence ID" value="KAL2103963.1"/>
    <property type="molecule type" value="Genomic_DNA"/>
</dbReference>
<dbReference type="SMART" id="SM00343">
    <property type="entry name" value="ZnF_C2HC"/>
    <property type="match status" value="3"/>
</dbReference>
<feature type="domain" description="CCHC-type" evidence="4">
    <location>
        <begin position="433"/>
        <end position="448"/>
    </location>
</feature>
<organism evidence="5 6">
    <name type="scientific">Coilia grayii</name>
    <name type="common">Gray's grenadier anchovy</name>
    <dbReference type="NCBI Taxonomy" id="363190"/>
    <lineage>
        <taxon>Eukaryota</taxon>
        <taxon>Metazoa</taxon>
        <taxon>Chordata</taxon>
        <taxon>Craniata</taxon>
        <taxon>Vertebrata</taxon>
        <taxon>Euteleostomi</taxon>
        <taxon>Actinopterygii</taxon>
        <taxon>Neopterygii</taxon>
        <taxon>Teleostei</taxon>
        <taxon>Clupei</taxon>
        <taxon>Clupeiformes</taxon>
        <taxon>Clupeoidei</taxon>
        <taxon>Engraulidae</taxon>
        <taxon>Coilinae</taxon>
        <taxon>Coilia</taxon>
    </lineage>
</organism>
<reference evidence="5 6" key="1">
    <citation type="submission" date="2024-09" db="EMBL/GenBank/DDBJ databases">
        <title>A chromosome-level genome assembly of Gray's grenadier anchovy, Coilia grayii.</title>
        <authorList>
            <person name="Fu Z."/>
        </authorList>
    </citation>
    <scope>NUCLEOTIDE SEQUENCE [LARGE SCALE GENOMIC DNA]</scope>
    <source>
        <strain evidence="5">G4</strain>
        <tissue evidence="5">Muscle</tissue>
    </source>
</reference>
<dbReference type="SUPFAM" id="SSF57756">
    <property type="entry name" value="Retrovirus zinc finger-like domains"/>
    <property type="match status" value="1"/>
</dbReference>
<evidence type="ECO:0000313" key="6">
    <source>
        <dbReference type="Proteomes" id="UP001591681"/>
    </source>
</evidence>
<comment type="caution">
    <text evidence="5">The sequence shown here is derived from an EMBL/GenBank/DDBJ whole genome shotgun (WGS) entry which is preliminary data.</text>
</comment>
<dbReference type="Gene3D" id="4.10.60.10">
    <property type="entry name" value="Zinc finger, CCHC-type"/>
    <property type="match status" value="1"/>
</dbReference>
<keyword evidence="2" id="KW-0175">Coiled coil</keyword>
<evidence type="ECO:0000256" key="2">
    <source>
        <dbReference type="SAM" id="Coils"/>
    </source>
</evidence>
<feature type="coiled-coil region" evidence="2">
    <location>
        <begin position="61"/>
        <end position="95"/>
    </location>
</feature>
<evidence type="ECO:0000259" key="4">
    <source>
        <dbReference type="PROSITE" id="PS50158"/>
    </source>
</evidence>
<dbReference type="PROSITE" id="PS50158">
    <property type="entry name" value="ZF_CCHC"/>
    <property type="match status" value="3"/>
</dbReference>
<feature type="domain" description="CCHC-type" evidence="4">
    <location>
        <begin position="408"/>
        <end position="421"/>
    </location>
</feature>
<evidence type="ECO:0000313" key="5">
    <source>
        <dbReference type="EMBL" id="KAL2103963.1"/>
    </source>
</evidence>
<feature type="compositionally biased region" description="Polar residues" evidence="3">
    <location>
        <begin position="158"/>
        <end position="167"/>
    </location>
</feature>
<evidence type="ECO:0000256" key="3">
    <source>
        <dbReference type="SAM" id="MobiDB-lite"/>
    </source>
</evidence>
<sequence>MEDLIVKYIAKHGSPAMFDGIEEAKEKPYAWAVSRFDNFLKMPKSKEGRVANALQGLFATCKVLENRVHELLIERDSLETQLHTELENVKSYQANDTVMTFEKGRLLKELMAVKTDNEMLRKAMSVFSQELEEARTAYQFLSKNCVFQASQIDVASDNGDCSENNNGWEPEHGHDQRSDTAAYPMAPVHSTTVRTDTPTAHPTNYLSPTELEIVIKNVGKFEPHKHDPLEFLSHFEELVDMSRLTDFYACVVLSRCLPSTLSGALSDKVKNRHGDRQDRKQALLEVLGIESAKLEKLTGVTMRKGEHPKVFANRLLEAFKTYSGFPDTTTESVAYKSALINKCDPHTNAAINMHVNYLSSYDDIVAKMTRHFHITNERRQGHTKSSSSSYWQHRGKIFRGNSVGVNICYACGENGHIARHCWNRGLRHQGIICHACGKEGHIARNCKETRPAHKDIVCFSCGKRGHKARRCYSSQKEIQSNQDLGERVHSLYIGEEINTQTDRPLLEENDCDSVTSS</sequence>
<dbReference type="GO" id="GO:0008270">
    <property type="term" value="F:zinc ion binding"/>
    <property type="evidence" value="ECO:0007669"/>
    <property type="project" value="UniProtKB-KW"/>
</dbReference>
<evidence type="ECO:0000256" key="1">
    <source>
        <dbReference type="PROSITE-ProRule" id="PRU00047"/>
    </source>
</evidence>
<dbReference type="PANTHER" id="PTHR23002">
    <property type="entry name" value="ZINC FINGER CCHC DOMAIN CONTAINING PROTEIN"/>
    <property type="match status" value="1"/>
</dbReference>
<keyword evidence="1" id="KW-0862">Zinc</keyword>